<evidence type="ECO:0000256" key="1">
    <source>
        <dbReference type="ARBA" id="ARBA00008045"/>
    </source>
</evidence>
<dbReference type="GO" id="GO:0005737">
    <property type="term" value="C:cytoplasm"/>
    <property type="evidence" value="ECO:0007669"/>
    <property type="project" value="TreeGrafter"/>
</dbReference>
<dbReference type="Proteomes" id="UP001175227">
    <property type="component" value="Unassembled WGS sequence"/>
</dbReference>
<keyword evidence="2 4" id="KW-0143">Chaperone</keyword>
<dbReference type="CDD" id="cd23165">
    <property type="entry name" value="Prefoldin_4"/>
    <property type="match status" value="1"/>
</dbReference>
<dbReference type="AlphaFoldDB" id="A0AA39P3G0"/>
<comment type="caution">
    <text evidence="6">The sequence shown here is derived from an EMBL/GenBank/DDBJ whole genome shotgun (WGS) entry which is preliminary data.</text>
</comment>
<dbReference type="Gene3D" id="1.10.287.370">
    <property type="match status" value="1"/>
</dbReference>
<comment type="subunit">
    <text evidence="4">Heterohexamer of two PFD-alpha type and four PFD-beta type subunits.</text>
</comment>
<comment type="function">
    <text evidence="3 4">Binds specifically to cytosolic chaperonin (c-CPN) and transfers target proteins to it. Binds to nascent polypeptide chain and promotes folding in an environment in which there are many competing pathways for nonnative proteins.</text>
</comment>
<dbReference type="PANTHER" id="PTHR21100:SF9">
    <property type="entry name" value="PREFOLDIN SUBUNIT 4"/>
    <property type="match status" value="1"/>
</dbReference>
<evidence type="ECO:0000256" key="5">
    <source>
        <dbReference type="SAM" id="Coils"/>
    </source>
</evidence>
<evidence type="ECO:0000256" key="3">
    <source>
        <dbReference type="ARBA" id="ARBA00024667"/>
    </source>
</evidence>
<dbReference type="SUPFAM" id="SSF46579">
    <property type="entry name" value="Prefoldin"/>
    <property type="match status" value="1"/>
</dbReference>
<protein>
    <recommendedName>
        <fullName evidence="4">Prefoldin subunit 4</fullName>
    </recommendedName>
</protein>
<organism evidence="6 7">
    <name type="scientific">Armillaria novae-zelandiae</name>
    <dbReference type="NCBI Taxonomy" id="153914"/>
    <lineage>
        <taxon>Eukaryota</taxon>
        <taxon>Fungi</taxon>
        <taxon>Dikarya</taxon>
        <taxon>Basidiomycota</taxon>
        <taxon>Agaricomycotina</taxon>
        <taxon>Agaricomycetes</taxon>
        <taxon>Agaricomycetidae</taxon>
        <taxon>Agaricales</taxon>
        <taxon>Marasmiineae</taxon>
        <taxon>Physalacriaceae</taxon>
        <taxon>Armillaria</taxon>
    </lineage>
</organism>
<accession>A0AA39P3G0</accession>
<evidence type="ECO:0000313" key="6">
    <source>
        <dbReference type="EMBL" id="KAK0476838.1"/>
    </source>
</evidence>
<evidence type="ECO:0000313" key="7">
    <source>
        <dbReference type="Proteomes" id="UP001175227"/>
    </source>
</evidence>
<dbReference type="InterPro" id="IPR016661">
    <property type="entry name" value="PFDN4"/>
</dbReference>
<comment type="similarity">
    <text evidence="1 4">Belongs to the prefoldin subunit beta family.</text>
</comment>
<gene>
    <name evidence="6" type="ORF">IW261DRAFT_1566904</name>
</gene>
<dbReference type="PANTHER" id="PTHR21100">
    <property type="entry name" value="PREFOLDIN SUBUNIT 4"/>
    <property type="match status" value="1"/>
</dbReference>
<dbReference type="GO" id="GO:0006457">
    <property type="term" value="P:protein folding"/>
    <property type="evidence" value="ECO:0007669"/>
    <property type="project" value="UniProtKB-UniRule"/>
</dbReference>
<dbReference type="EMBL" id="JAUEPR010000019">
    <property type="protein sequence ID" value="KAK0476838.1"/>
    <property type="molecule type" value="Genomic_DNA"/>
</dbReference>
<dbReference type="InterPro" id="IPR002777">
    <property type="entry name" value="PFD_beta-like"/>
</dbReference>
<feature type="coiled-coil region" evidence="5">
    <location>
        <begin position="47"/>
        <end position="84"/>
    </location>
</feature>
<keyword evidence="5" id="KW-0175">Coiled coil</keyword>
<dbReference type="GO" id="GO:0016272">
    <property type="term" value="C:prefoldin complex"/>
    <property type="evidence" value="ECO:0007669"/>
    <property type="project" value="UniProtKB-UniRule"/>
</dbReference>
<name>A0AA39P3G0_9AGAR</name>
<dbReference type="Pfam" id="PF01920">
    <property type="entry name" value="Prefoldin_2"/>
    <property type="match status" value="1"/>
</dbReference>
<dbReference type="GO" id="GO:0051082">
    <property type="term" value="F:unfolded protein binding"/>
    <property type="evidence" value="ECO:0007669"/>
    <property type="project" value="InterPro"/>
</dbReference>
<dbReference type="PIRSF" id="PIRSF016477">
    <property type="entry name" value="Prefoldin_subunit_4"/>
    <property type="match status" value="1"/>
</dbReference>
<sequence>MSSLRMVGSLPSHASESYSHFLKIPQDDENDDAAEVTWEDQQRINTFSKLNTRMRSIDEKLDELKQEKEALDDLSTELELANEDDPVLYKVGETFLHMPHPRAMKRLERDQAAIDSQVSILAAKSEACQKEMNELKVVLYAKFGRAINLDE</sequence>
<dbReference type="FunFam" id="1.10.287.370:FF:000005">
    <property type="entry name" value="Prefoldin subunit 4"/>
    <property type="match status" value="1"/>
</dbReference>
<evidence type="ECO:0000256" key="2">
    <source>
        <dbReference type="ARBA" id="ARBA00023186"/>
    </source>
</evidence>
<dbReference type="InterPro" id="IPR009053">
    <property type="entry name" value="Prefoldin"/>
</dbReference>
<keyword evidence="7" id="KW-1185">Reference proteome</keyword>
<proteinExistence type="inferred from homology"/>
<reference evidence="6" key="1">
    <citation type="submission" date="2023-06" db="EMBL/GenBank/DDBJ databases">
        <authorList>
            <consortium name="Lawrence Berkeley National Laboratory"/>
            <person name="Ahrendt S."/>
            <person name="Sahu N."/>
            <person name="Indic B."/>
            <person name="Wong-Bajracharya J."/>
            <person name="Merenyi Z."/>
            <person name="Ke H.-M."/>
            <person name="Monk M."/>
            <person name="Kocsube S."/>
            <person name="Drula E."/>
            <person name="Lipzen A."/>
            <person name="Balint B."/>
            <person name="Henrissat B."/>
            <person name="Andreopoulos B."/>
            <person name="Martin F.M."/>
            <person name="Harder C.B."/>
            <person name="Rigling D."/>
            <person name="Ford K.L."/>
            <person name="Foster G.D."/>
            <person name="Pangilinan J."/>
            <person name="Papanicolaou A."/>
            <person name="Barry K."/>
            <person name="LaButti K."/>
            <person name="Viragh M."/>
            <person name="Koriabine M."/>
            <person name="Yan M."/>
            <person name="Riley R."/>
            <person name="Champramary S."/>
            <person name="Plett K.L."/>
            <person name="Tsai I.J."/>
            <person name="Slot J."/>
            <person name="Sipos G."/>
            <person name="Plett J."/>
            <person name="Nagy L.G."/>
            <person name="Grigoriev I.V."/>
        </authorList>
    </citation>
    <scope>NUCLEOTIDE SEQUENCE</scope>
    <source>
        <strain evidence="6">ICMP 16352</strain>
    </source>
</reference>
<evidence type="ECO:0000256" key="4">
    <source>
        <dbReference type="PIRNR" id="PIRNR016477"/>
    </source>
</evidence>